<sequence length="348" mass="38895">MELFSLYGLFLAKVVTIVVAIGAVVLLIVSQGMRKQGQRGELNLVDLGEQYKEMQREMRLARMSHAEQKAWSKEFKKQQKSDQKLKKQRAKAGAVATGKPCLYVIDFKGSIDAHEVTSLREEISAVLAVATAQDEVLLRLESPGGVVHGYGLAASQLERLRHKGIRLTVAVDKVAASGGYMMACVADRIISAPFAIIGSIGVVAQIPNFHRLLKKNDIDVELHTAGEFKRTLTLFGENTEQGREKFREDLNETHLLFKQFVQQQRPSLDIDAVATGEHWFGTQAKEKGLVDAIGTSDDLLIAEMDNHEVIGVRYSRRKRLMDRFTGSAAESVDRLLLRWWQRGEKPLL</sequence>
<dbReference type="Pfam" id="PF08496">
    <property type="entry name" value="Peptidase_S49_N"/>
    <property type="match status" value="1"/>
</dbReference>
<dbReference type="RefSeq" id="WP_050121379.1">
    <property type="nucleotide sequence ID" value="NZ_CABHWO010000074.1"/>
</dbReference>
<accession>A0ABY5UKH6</accession>
<protein>
    <submittedName>
        <fullName evidence="13">Protease SohB</fullName>
        <ecNumber evidence="13">3.4.21.-</ecNumber>
    </submittedName>
</protein>
<keyword evidence="7" id="KW-0720">Serine protease</keyword>
<evidence type="ECO:0000256" key="9">
    <source>
        <dbReference type="ARBA" id="ARBA00023136"/>
    </source>
</evidence>
<keyword evidence="3" id="KW-1003">Cell membrane</keyword>
<dbReference type="PANTHER" id="PTHR42987">
    <property type="entry name" value="PEPTIDASE S49"/>
    <property type="match status" value="1"/>
</dbReference>
<keyword evidence="5 10" id="KW-0812">Transmembrane</keyword>
<dbReference type="GO" id="GO:0008233">
    <property type="term" value="F:peptidase activity"/>
    <property type="evidence" value="ECO:0007669"/>
    <property type="project" value="UniProtKB-KW"/>
</dbReference>
<evidence type="ECO:0000256" key="6">
    <source>
        <dbReference type="ARBA" id="ARBA00022801"/>
    </source>
</evidence>
<evidence type="ECO:0000256" key="4">
    <source>
        <dbReference type="ARBA" id="ARBA00022670"/>
    </source>
</evidence>
<evidence type="ECO:0000256" key="2">
    <source>
        <dbReference type="ARBA" id="ARBA00008683"/>
    </source>
</evidence>
<dbReference type="InterPro" id="IPR029045">
    <property type="entry name" value="ClpP/crotonase-like_dom_sf"/>
</dbReference>
<dbReference type="InterPro" id="IPR013703">
    <property type="entry name" value="Peptidase_S49_N_proteobac"/>
</dbReference>
<dbReference type="CDD" id="cd07023">
    <property type="entry name" value="S49_Sppa_N_C"/>
    <property type="match status" value="1"/>
</dbReference>
<evidence type="ECO:0000259" key="11">
    <source>
        <dbReference type="Pfam" id="PF01343"/>
    </source>
</evidence>
<keyword evidence="6 13" id="KW-0378">Hydrolase</keyword>
<dbReference type="InterPro" id="IPR002142">
    <property type="entry name" value="Peptidase_S49"/>
</dbReference>
<keyword evidence="14" id="KW-1185">Reference proteome</keyword>
<keyword evidence="9 10" id="KW-0472">Membrane</keyword>
<proteinExistence type="inferred from homology"/>
<keyword evidence="4 13" id="KW-0645">Protease</keyword>
<dbReference type="Pfam" id="PF01343">
    <property type="entry name" value="Peptidase_S49"/>
    <property type="match status" value="1"/>
</dbReference>
<dbReference type="Gene3D" id="3.90.226.10">
    <property type="entry name" value="2-enoyl-CoA Hydratase, Chain A, domain 1"/>
    <property type="match status" value="1"/>
</dbReference>
<evidence type="ECO:0000256" key="7">
    <source>
        <dbReference type="ARBA" id="ARBA00022825"/>
    </source>
</evidence>
<dbReference type="NCBIfam" id="NF008745">
    <property type="entry name" value="PRK11778.1"/>
    <property type="match status" value="1"/>
</dbReference>
<feature type="domain" description="Peptidase S49 N-terminal proteobacteria" evidence="12">
    <location>
        <begin position="2"/>
        <end position="157"/>
    </location>
</feature>
<evidence type="ECO:0000259" key="12">
    <source>
        <dbReference type="Pfam" id="PF08496"/>
    </source>
</evidence>
<dbReference type="Proteomes" id="UP001057860">
    <property type="component" value="Chromosome"/>
</dbReference>
<feature type="domain" description="Peptidase S49" evidence="11">
    <location>
        <begin position="160"/>
        <end position="304"/>
    </location>
</feature>
<evidence type="ECO:0000313" key="13">
    <source>
        <dbReference type="EMBL" id="UWM43942.1"/>
    </source>
</evidence>
<evidence type="ECO:0000256" key="10">
    <source>
        <dbReference type="SAM" id="Phobius"/>
    </source>
</evidence>
<evidence type="ECO:0000256" key="8">
    <source>
        <dbReference type="ARBA" id="ARBA00022989"/>
    </source>
</evidence>
<organism evidence="13 14">
    <name type="scientific">Yersinia alsatica</name>
    <dbReference type="NCBI Taxonomy" id="2890317"/>
    <lineage>
        <taxon>Bacteria</taxon>
        <taxon>Pseudomonadati</taxon>
        <taxon>Pseudomonadota</taxon>
        <taxon>Gammaproteobacteria</taxon>
        <taxon>Enterobacterales</taxon>
        <taxon>Yersiniaceae</taxon>
        <taxon>Yersinia</taxon>
    </lineage>
</organism>
<dbReference type="GeneID" id="75141252"/>
<gene>
    <name evidence="13" type="primary">sohB</name>
    <name evidence="13" type="ORF">N0H69_14595</name>
</gene>
<dbReference type="PANTHER" id="PTHR42987:SF4">
    <property type="entry name" value="PROTEASE SOHB-RELATED"/>
    <property type="match status" value="1"/>
</dbReference>
<comment type="subcellular location">
    <subcellularLocation>
        <location evidence="1">Cell membrane</location>
    </subcellularLocation>
</comment>
<evidence type="ECO:0000256" key="3">
    <source>
        <dbReference type="ARBA" id="ARBA00022475"/>
    </source>
</evidence>
<reference evidence="13" key="1">
    <citation type="submission" date="2022-08" db="EMBL/GenBank/DDBJ databases">
        <authorList>
            <person name="Bogun A."/>
            <person name="Kislichkina A."/>
            <person name="Solomentsev V."/>
            <person name="Skryabin Y."/>
            <person name="Sizova A."/>
            <person name="Platonov M."/>
            <person name="Dentovskaya S."/>
        </authorList>
    </citation>
    <scope>NUCLEOTIDE SEQUENCE</scope>
    <source>
        <strain evidence="13">SCPM-O-B-7604</strain>
    </source>
</reference>
<dbReference type="InterPro" id="IPR047272">
    <property type="entry name" value="S49_SppA_C"/>
</dbReference>
<evidence type="ECO:0000256" key="1">
    <source>
        <dbReference type="ARBA" id="ARBA00004236"/>
    </source>
</evidence>
<dbReference type="Gene3D" id="6.20.330.10">
    <property type="match status" value="1"/>
</dbReference>
<comment type="similarity">
    <text evidence="2">Belongs to the peptidase S49 family.</text>
</comment>
<feature type="transmembrane region" description="Helical" evidence="10">
    <location>
        <begin position="6"/>
        <end position="29"/>
    </location>
</feature>
<dbReference type="SUPFAM" id="SSF52096">
    <property type="entry name" value="ClpP/crotonase"/>
    <property type="match status" value="1"/>
</dbReference>
<dbReference type="EC" id="3.4.21.-" evidence="13"/>
<name>A0ABY5UKH6_9GAMM</name>
<dbReference type="GO" id="GO:0006508">
    <property type="term" value="P:proteolysis"/>
    <property type="evidence" value="ECO:0007669"/>
    <property type="project" value="UniProtKB-KW"/>
</dbReference>
<evidence type="ECO:0000313" key="14">
    <source>
        <dbReference type="Proteomes" id="UP001057860"/>
    </source>
</evidence>
<dbReference type="EMBL" id="CP104006">
    <property type="protein sequence ID" value="UWM43942.1"/>
    <property type="molecule type" value="Genomic_DNA"/>
</dbReference>
<keyword evidence="8 10" id="KW-1133">Transmembrane helix</keyword>
<evidence type="ECO:0000256" key="5">
    <source>
        <dbReference type="ARBA" id="ARBA00022692"/>
    </source>
</evidence>